<name>A0ABQ6MCZ6_9STRA</name>
<keyword evidence="2" id="KW-1185">Reference proteome</keyword>
<dbReference type="Proteomes" id="UP001165060">
    <property type="component" value="Unassembled WGS sequence"/>
</dbReference>
<gene>
    <name evidence="1" type="ORF">TeGR_g2480</name>
</gene>
<feature type="non-terminal residue" evidence="1">
    <location>
        <position position="1"/>
    </location>
</feature>
<accession>A0ABQ6MCZ6</accession>
<comment type="caution">
    <text evidence="1">The sequence shown here is derived from an EMBL/GenBank/DDBJ whole genome shotgun (WGS) entry which is preliminary data.</text>
</comment>
<protein>
    <submittedName>
        <fullName evidence="1">Uncharacterized protein</fullName>
    </submittedName>
</protein>
<evidence type="ECO:0000313" key="2">
    <source>
        <dbReference type="Proteomes" id="UP001165060"/>
    </source>
</evidence>
<reference evidence="1 2" key="1">
    <citation type="journal article" date="2023" name="Commun. Biol.">
        <title>Genome analysis of Parmales, the sister group of diatoms, reveals the evolutionary specialization of diatoms from phago-mixotrophs to photoautotrophs.</title>
        <authorList>
            <person name="Ban H."/>
            <person name="Sato S."/>
            <person name="Yoshikawa S."/>
            <person name="Yamada K."/>
            <person name="Nakamura Y."/>
            <person name="Ichinomiya M."/>
            <person name="Sato N."/>
            <person name="Blanc-Mathieu R."/>
            <person name="Endo H."/>
            <person name="Kuwata A."/>
            <person name="Ogata H."/>
        </authorList>
    </citation>
    <scope>NUCLEOTIDE SEQUENCE [LARGE SCALE GENOMIC DNA]</scope>
</reference>
<organism evidence="1 2">
    <name type="scientific">Tetraparma gracilis</name>
    <dbReference type="NCBI Taxonomy" id="2962635"/>
    <lineage>
        <taxon>Eukaryota</taxon>
        <taxon>Sar</taxon>
        <taxon>Stramenopiles</taxon>
        <taxon>Ochrophyta</taxon>
        <taxon>Bolidophyceae</taxon>
        <taxon>Parmales</taxon>
        <taxon>Triparmaceae</taxon>
        <taxon>Tetraparma</taxon>
    </lineage>
</organism>
<dbReference type="EMBL" id="BRYB01000150">
    <property type="protein sequence ID" value="GMI24095.1"/>
    <property type="molecule type" value="Genomic_DNA"/>
</dbReference>
<sequence>PPRPPPRPARSYFGSQWMSLSPSLVYFLGRSMRDEHSLARRLKAFYELKRKVVTDETFFPTVIMNTPAFAPTVPGAGRGEGFSAGLPWLKSARFERMDEHAPSCAGALPDKQRVVAMEGVEPRVWGPYFLGVYDLADIIESGALWFRKVSSVVEGNLYKVFPKDSREEVEALPRIAWDGDVEYEISERPVF</sequence>
<evidence type="ECO:0000313" key="1">
    <source>
        <dbReference type="EMBL" id="GMI24095.1"/>
    </source>
</evidence>
<proteinExistence type="predicted"/>